<comment type="similarity">
    <text evidence="2">Belongs to the histatin/statherin family.</text>
</comment>
<reference evidence="6" key="1">
    <citation type="submission" date="2020-12" db="EMBL/GenBank/DDBJ databases">
        <authorList>
            <consortium name="Molecular Ecology Group"/>
        </authorList>
    </citation>
    <scope>NUCLEOTIDE SEQUENCE</scope>
    <source>
        <strain evidence="6">TBG_1078</strain>
    </source>
</reference>
<evidence type="ECO:0000313" key="6">
    <source>
        <dbReference type="EMBL" id="CAD7670302.1"/>
    </source>
</evidence>
<dbReference type="EMBL" id="CAJHUB010000655">
    <property type="protein sequence ID" value="CAD7670302.1"/>
    <property type="molecule type" value="Genomic_DNA"/>
</dbReference>
<dbReference type="PANTHER" id="PTHR15057:SF3">
    <property type="entry name" value="STATHERIN"/>
    <property type="match status" value="1"/>
</dbReference>
<evidence type="ECO:0000256" key="3">
    <source>
        <dbReference type="ARBA" id="ARBA00022525"/>
    </source>
</evidence>
<evidence type="ECO:0000256" key="5">
    <source>
        <dbReference type="SAM" id="SignalP"/>
    </source>
</evidence>
<keyword evidence="3" id="KW-0964">Secreted</keyword>
<dbReference type="GO" id="GO:0042742">
    <property type="term" value="P:defense response to bacterium"/>
    <property type="evidence" value="ECO:0007669"/>
    <property type="project" value="InterPro"/>
</dbReference>
<comment type="subcellular location">
    <subcellularLocation>
        <location evidence="1">Secreted</location>
    </subcellularLocation>
</comment>
<evidence type="ECO:0000256" key="4">
    <source>
        <dbReference type="ARBA" id="ARBA00022729"/>
    </source>
</evidence>
<evidence type="ECO:0000313" key="7">
    <source>
        <dbReference type="Proteomes" id="UP000645828"/>
    </source>
</evidence>
<accession>A0A811Y284</accession>
<feature type="chain" id="PRO_5032463836" evidence="5">
    <location>
        <begin position="20"/>
        <end position="66"/>
    </location>
</feature>
<keyword evidence="4 5" id="KW-0732">Signal</keyword>
<organism evidence="6 7">
    <name type="scientific">Nyctereutes procyonoides</name>
    <name type="common">Raccoon dog</name>
    <name type="synonym">Canis procyonoides</name>
    <dbReference type="NCBI Taxonomy" id="34880"/>
    <lineage>
        <taxon>Eukaryota</taxon>
        <taxon>Metazoa</taxon>
        <taxon>Chordata</taxon>
        <taxon>Craniata</taxon>
        <taxon>Vertebrata</taxon>
        <taxon>Euteleostomi</taxon>
        <taxon>Mammalia</taxon>
        <taxon>Eutheria</taxon>
        <taxon>Laurasiatheria</taxon>
        <taxon>Carnivora</taxon>
        <taxon>Caniformia</taxon>
        <taxon>Canidae</taxon>
        <taxon>Nyctereutes</taxon>
    </lineage>
</organism>
<dbReference type="PANTHER" id="PTHR15057">
    <property type="entry name" value="STATHERIN"/>
    <property type="match status" value="1"/>
</dbReference>
<evidence type="ECO:0000256" key="1">
    <source>
        <dbReference type="ARBA" id="ARBA00004613"/>
    </source>
</evidence>
<proteinExistence type="inferred from homology"/>
<sequence>MKIFVFAFVMALMIAMIGADSSEERLLKRIGDVPVTHSPPPPRPPPPPPPLVHFPELEVFMFCLPF</sequence>
<dbReference type="InterPro" id="IPR030773">
    <property type="entry name" value="Histatin/statherin"/>
</dbReference>
<evidence type="ECO:0000256" key="2">
    <source>
        <dbReference type="ARBA" id="ARBA00008589"/>
    </source>
</evidence>
<keyword evidence="7" id="KW-1185">Reference proteome</keyword>
<name>A0A811Y284_NYCPR</name>
<feature type="signal peptide" evidence="5">
    <location>
        <begin position="1"/>
        <end position="19"/>
    </location>
</feature>
<comment type="caution">
    <text evidence="6">The sequence shown here is derived from an EMBL/GenBank/DDBJ whole genome shotgun (WGS) entry which is preliminary data.</text>
</comment>
<dbReference type="AlphaFoldDB" id="A0A811Y284"/>
<dbReference type="Proteomes" id="UP000645828">
    <property type="component" value="Unassembled WGS sequence"/>
</dbReference>
<gene>
    <name evidence="6" type="ORF">NYPRO_LOCUS3097</name>
</gene>
<protein>
    <submittedName>
        <fullName evidence="6">(raccoon dog) hypothetical protein</fullName>
    </submittedName>
</protein>
<dbReference type="GO" id="GO:0005576">
    <property type="term" value="C:extracellular region"/>
    <property type="evidence" value="ECO:0007669"/>
    <property type="project" value="UniProtKB-SubCell"/>
</dbReference>